<evidence type="ECO:0000256" key="1">
    <source>
        <dbReference type="SAM" id="MobiDB-lite"/>
    </source>
</evidence>
<evidence type="ECO:0000313" key="2">
    <source>
        <dbReference type="EMBL" id="MPN45578.1"/>
    </source>
</evidence>
<name>A0A645I2U8_9ZZZZ</name>
<organism evidence="2">
    <name type="scientific">bioreactor metagenome</name>
    <dbReference type="NCBI Taxonomy" id="1076179"/>
    <lineage>
        <taxon>unclassified sequences</taxon>
        <taxon>metagenomes</taxon>
        <taxon>ecological metagenomes</taxon>
    </lineage>
</organism>
<gene>
    <name evidence="2" type="ORF">SDC9_193145</name>
</gene>
<dbReference type="EMBL" id="VSSQ01105583">
    <property type="protein sequence ID" value="MPN45578.1"/>
    <property type="molecule type" value="Genomic_DNA"/>
</dbReference>
<accession>A0A645I2U8</accession>
<sequence length="79" mass="8297">MVVPVKYEDSSDDKKATKSATSACSPNLLSAKVVMSYGRFSVMAVLIIPGDNAFTLILNGPNCFAIFLVSAITPALLTA</sequence>
<reference evidence="2" key="1">
    <citation type="submission" date="2019-08" db="EMBL/GenBank/DDBJ databases">
        <authorList>
            <person name="Kucharzyk K."/>
            <person name="Murdoch R.W."/>
            <person name="Higgins S."/>
            <person name="Loffler F."/>
        </authorList>
    </citation>
    <scope>NUCLEOTIDE SEQUENCE</scope>
</reference>
<dbReference type="AlphaFoldDB" id="A0A645I2U8"/>
<feature type="region of interest" description="Disordered" evidence="1">
    <location>
        <begin position="1"/>
        <end position="21"/>
    </location>
</feature>
<comment type="caution">
    <text evidence="2">The sequence shown here is derived from an EMBL/GenBank/DDBJ whole genome shotgun (WGS) entry which is preliminary data.</text>
</comment>
<proteinExistence type="predicted"/>
<feature type="compositionally biased region" description="Basic and acidic residues" evidence="1">
    <location>
        <begin position="1"/>
        <end position="16"/>
    </location>
</feature>
<protein>
    <submittedName>
        <fullName evidence="2">Uncharacterized protein</fullName>
    </submittedName>
</protein>